<gene>
    <name evidence="2" type="ORF">QE258_27950</name>
</gene>
<dbReference type="RefSeq" id="WP_280632704.1">
    <property type="nucleotide sequence ID" value="NZ_CP123538.1"/>
</dbReference>
<accession>A0ABY8NXS3</accession>
<keyword evidence="3" id="KW-1185">Reference proteome</keyword>
<evidence type="ECO:0000259" key="1">
    <source>
        <dbReference type="Pfam" id="PF05272"/>
    </source>
</evidence>
<proteinExistence type="predicted"/>
<dbReference type="EMBL" id="CP123538">
    <property type="protein sequence ID" value="WGM09182.1"/>
    <property type="molecule type" value="Genomic_DNA"/>
</dbReference>
<evidence type="ECO:0000313" key="2">
    <source>
        <dbReference type="EMBL" id="WGM09182.1"/>
    </source>
</evidence>
<dbReference type="Pfam" id="PF05272">
    <property type="entry name" value="VapE-like_dom"/>
    <property type="match status" value="1"/>
</dbReference>
<dbReference type="PANTHER" id="PTHR34985">
    <property type="entry name" value="SLR0554 PROTEIN"/>
    <property type="match status" value="1"/>
</dbReference>
<dbReference type="PANTHER" id="PTHR34985:SF1">
    <property type="entry name" value="SLR0554 PROTEIN"/>
    <property type="match status" value="1"/>
</dbReference>
<dbReference type="Proteomes" id="UP001177592">
    <property type="component" value="Plasmid paNv_CAN15"/>
</dbReference>
<name>A0ABY8NXS3_9GAMM</name>
<organism evidence="2 3">
    <name type="scientific">Arsenophonus nasoniae</name>
    <name type="common">son-killer infecting Nasonia vitripennis</name>
    <dbReference type="NCBI Taxonomy" id="638"/>
    <lineage>
        <taxon>Bacteria</taxon>
        <taxon>Pseudomonadati</taxon>
        <taxon>Pseudomonadota</taxon>
        <taxon>Gammaproteobacteria</taxon>
        <taxon>Enterobacterales</taxon>
        <taxon>Morganellaceae</taxon>
        <taxon>Arsenophonus</taxon>
    </lineage>
</organism>
<keyword evidence="2" id="KW-0614">Plasmid</keyword>
<dbReference type="InterPro" id="IPR007936">
    <property type="entry name" value="VapE-like_dom"/>
</dbReference>
<feature type="domain" description="Virulence-associated protein E-like" evidence="1">
    <location>
        <begin position="8"/>
        <end position="70"/>
    </location>
</feature>
<reference evidence="2" key="1">
    <citation type="submission" date="2023-04" db="EMBL/GenBank/DDBJ databases">
        <title>Genome dynamics across the evolutionary transition to endosymbiosis.</title>
        <authorList>
            <person name="Siozios S."/>
            <person name="Nadal-Jimenez P."/>
            <person name="Azagi T."/>
            <person name="Sprong H."/>
            <person name="Frost C.L."/>
            <person name="Parratt S.R."/>
            <person name="Taylor G."/>
            <person name="Brettell L."/>
            <person name="Lew K.C."/>
            <person name="Croft L."/>
            <person name="King K.C."/>
            <person name="Brockhurst M.A."/>
            <person name="Hypsa V."/>
            <person name="Novakova E."/>
            <person name="Darby A.C."/>
            <person name="Hurst G.D.D."/>
        </authorList>
    </citation>
    <scope>NUCLEOTIDE SEQUENCE</scope>
    <source>
        <strain evidence="2">ANv_CAN</strain>
        <plasmid evidence="2">paNv_CAN15</plasmid>
    </source>
</reference>
<protein>
    <submittedName>
        <fullName evidence="2">VapE family protein</fullName>
    </submittedName>
</protein>
<geneLocation type="plasmid" evidence="2 3">
    <name>paNv_CAN15</name>
</geneLocation>
<sequence>MFFQLNTRKHSSQEKGNRRYLPLDVGKVDCEAIEKDRDQLWAEALVLFNQHGIMWQRAEELAKKEHEKYQVIDPWEDDIYDYLEIDTPRQMQFVSIEAIFSRLGILVGKTNRNHGERLKAIMTRLGYEKTVKKINGQTKRGYFKK</sequence>
<evidence type="ECO:0000313" key="3">
    <source>
        <dbReference type="Proteomes" id="UP001177592"/>
    </source>
</evidence>